<evidence type="ECO:0000313" key="2">
    <source>
        <dbReference type="Proteomes" id="UP000283269"/>
    </source>
</evidence>
<dbReference type="EMBL" id="NHYD01002579">
    <property type="protein sequence ID" value="PPQ86016.1"/>
    <property type="molecule type" value="Genomic_DNA"/>
</dbReference>
<dbReference type="AlphaFoldDB" id="A0A409X5H5"/>
<name>A0A409X5H5_PSICY</name>
<gene>
    <name evidence="1" type="ORF">CVT25_001644</name>
</gene>
<proteinExistence type="predicted"/>
<dbReference type="OrthoDB" id="3147752at2759"/>
<dbReference type="InParanoid" id="A0A409X5H5"/>
<protein>
    <submittedName>
        <fullName evidence="1">Uncharacterized protein</fullName>
    </submittedName>
</protein>
<keyword evidence="2" id="KW-1185">Reference proteome</keyword>
<evidence type="ECO:0000313" key="1">
    <source>
        <dbReference type="EMBL" id="PPQ86016.1"/>
    </source>
</evidence>
<accession>A0A409X5H5</accession>
<dbReference type="Proteomes" id="UP000283269">
    <property type="component" value="Unassembled WGS sequence"/>
</dbReference>
<reference evidence="1 2" key="1">
    <citation type="journal article" date="2018" name="Evol. Lett.">
        <title>Horizontal gene cluster transfer increased hallucinogenic mushroom diversity.</title>
        <authorList>
            <person name="Reynolds H.T."/>
            <person name="Vijayakumar V."/>
            <person name="Gluck-Thaler E."/>
            <person name="Korotkin H.B."/>
            <person name="Matheny P.B."/>
            <person name="Slot J.C."/>
        </authorList>
    </citation>
    <scope>NUCLEOTIDE SEQUENCE [LARGE SCALE GENOMIC DNA]</scope>
    <source>
        <strain evidence="1 2">2631</strain>
    </source>
</reference>
<comment type="caution">
    <text evidence="1">The sequence shown here is derived from an EMBL/GenBank/DDBJ whole genome shotgun (WGS) entry which is preliminary data.</text>
</comment>
<organism evidence="1 2">
    <name type="scientific">Psilocybe cyanescens</name>
    <dbReference type="NCBI Taxonomy" id="93625"/>
    <lineage>
        <taxon>Eukaryota</taxon>
        <taxon>Fungi</taxon>
        <taxon>Dikarya</taxon>
        <taxon>Basidiomycota</taxon>
        <taxon>Agaricomycotina</taxon>
        <taxon>Agaricomycetes</taxon>
        <taxon>Agaricomycetidae</taxon>
        <taxon>Agaricales</taxon>
        <taxon>Agaricineae</taxon>
        <taxon>Strophariaceae</taxon>
        <taxon>Psilocybe</taxon>
    </lineage>
</organism>
<sequence length="74" mass="7928">MDNSYSDGVSDSVECDDGKRSHALCTVGMGLRKSVRNKGEPLDSHMNVLLKPKVALSSVLDDPVGSDDNAYQTT</sequence>